<name>A0A813N3N8_9BILA</name>
<dbReference type="AlphaFoldDB" id="A0A813N3N8"/>
<reference evidence="3" key="1">
    <citation type="submission" date="2021-02" db="EMBL/GenBank/DDBJ databases">
        <authorList>
            <person name="Nowell W R."/>
        </authorList>
    </citation>
    <scope>NUCLEOTIDE SEQUENCE</scope>
</reference>
<comment type="caution">
    <text evidence="3">The sequence shown here is derived from an EMBL/GenBank/DDBJ whole genome shotgun (WGS) entry which is preliminary data.</text>
</comment>
<dbReference type="GO" id="GO:0043161">
    <property type="term" value="P:proteasome-mediated ubiquitin-dependent protein catabolic process"/>
    <property type="evidence" value="ECO:0007669"/>
    <property type="project" value="TreeGrafter"/>
</dbReference>
<dbReference type="OrthoDB" id="10031080at2759"/>
<dbReference type="PANTHER" id="PTHR10943:SF2">
    <property type="entry name" value="26S PROTEASOME NON-ATPASE REGULATORY SUBUNIT 1"/>
    <property type="match status" value="1"/>
</dbReference>
<dbReference type="InterPro" id="IPR048570">
    <property type="entry name" value="PSMD1_RPN2_N"/>
</dbReference>
<proteinExistence type="predicted"/>
<protein>
    <recommendedName>
        <fullName evidence="2">26S proteasome non-ATPase regulatory subunit 1/RPN2 N-terminal domain-containing protein</fullName>
    </recommendedName>
</protein>
<dbReference type="EMBL" id="CAJNOO010000003">
    <property type="protein sequence ID" value="CAF0731934.1"/>
    <property type="molecule type" value="Genomic_DNA"/>
</dbReference>
<dbReference type="GO" id="GO:0005634">
    <property type="term" value="C:nucleus"/>
    <property type="evidence" value="ECO:0007669"/>
    <property type="project" value="TreeGrafter"/>
</dbReference>
<evidence type="ECO:0000259" key="2">
    <source>
        <dbReference type="Pfam" id="PF21505"/>
    </source>
</evidence>
<dbReference type="GO" id="GO:0034515">
    <property type="term" value="C:proteasome storage granule"/>
    <property type="evidence" value="ECO:0007669"/>
    <property type="project" value="TreeGrafter"/>
</dbReference>
<evidence type="ECO:0000256" key="1">
    <source>
        <dbReference type="ARBA" id="ARBA00022737"/>
    </source>
</evidence>
<dbReference type="Pfam" id="PF21505">
    <property type="entry name" value="RPN2_N"/>
    <property type="match status" value="1"/>
</dbReference>
<accession>A0A813N3N8</accession>
<evidence type="ECO:0000313" key="3">
    <source>
        <dbReference type="EMBL" id="CAF0731934.1"/>
    </source>
</evidence>
<keyword evidence="1" id="KW-0677">Repeat</keyword>
<feature type="domain" description="26S proteasome non-ATPase regulatory subunit 1/RPN2 N-terminal" evidence="2">
    <location>
        <begin position="6"/>
        <end position="108"/>
    </location>
</feature>
<organism evidence="3 4">
    <name type="scientific">Rotaria sordida</name>
    <dbReference type="NCBI Taxonomy" id="392033"/>
    <lineage>
        <taxon>Eukaryota</taxon>
        <taxon>Metazoa</taxon>
        <taxon>Spiralia</taxon>
        <taxon>Gnathifera</taxon>
        <taxon>Rotifera</taxon>
        <taxon>Eurotatoria</taxon>
        <taxon>Bdelloidea</taxon>
        <taxon>Philodinida</taxon>
        <taxon>Philodinidae</taxon>
        <taxon>Rotaria</taxon>
    </lineage>
</organism>
<dbReference type="Proteomes" id="UP000663882">
    <property type="component" value="Unassembled WGS sequence"/>
</dbReference>
<dbReference type="GO" id="GO:0008540">
    <property type="term" value="C:proteasome regulatory particle, base subcomplex"/>
    <property type="evidence" value="ECO:0007669"/>
    <property type="project" value="TreeGrafter"/>
</dbReference>
<gene>
    <name evidence="3" type="ORF">RFH988_LOCUS167</name>
</gene>
<sequence>MQLSITSAGGILSLLDENTEKGPVYALHRLNAIVDVFWPEISDSISKVESLYEDENFKHRELAALVSSKVYYHLGSLDNALTYALGAGRLFDVNDKTEYVETIIGAVLVIAGPHETVTKLEKDKLPVDVFELQSNHVEADTRMIFHIDQLIQNSYFNITVKSIDSDVLILCIYYASLLCLQKLIVDATVPKKPPKIIDCTYIHNALIDKYHVNPLCFIIIYALSGCDTCSFTRNISKRTFMQILLDTPNDFADVEKLTVLPTSRNDIVAAETLFVQCFYSNRRRRQALSITSGPKASHRVIHKDALINELRAIMAMNALKKNSTSIVTLLPPTQDALFYHCLRVSRQVQIWLQAPDGYIKYPDLEDSGFQIIDGRPEVKWTSKLPFPNDRQLSSCGKHKGKCTKCVCVLNQLPCTIFCQCSIDCQNRKSIQTVTANLQTVTKSTTEKHLLVAHQSKFVTELFDQEYSSEDEIYHELSTSTETSSCDEINELTGRIKR</sequence>
<evidence type="ECO:0000313" key="4">
    <source>
        <dbReference type="Proteomes" id="UP000663882"/>
    </source>
</evidence>
<dbReference type="PANTHER" id="PTHR10943">
    <property type="entry name" value="26S PROTEASOME NON-ATPASE REGULATORY SUBUNIT"/>
    <property type="match status" value="1"/>
</dbReference>